<feature type="compositionally biased region" description="Basic and acidic residues" evidence="2">
    <location>
        <begin position="201"/>
        <end position="223"/>
    </location>
</feature>
<keyword evidence="1" id="KW-0694">RNA-binding</keyword>
<comment type="caution">
    <text evidence="3">The sequence shown here is derived from an EMBL/GenBank/DDBJ whole genome shotgun (WGS) entry which is preliminary data.</text>
</comment>
<gene>
    <name evidence="3" type="ORF">SKAU_G00074770</name>
</gene>
<dbReference type="Proteomes" id="UP001152622">
    <property type="component" value="Chromosome 2"/>
</dbReference>
<evidence type="ECO:0000256" key="2">
    <source>
        <dbReference type="SAM" id="MobiDB-lite"/>
    </source>
</evidence>
<feature type="region of interest" description="Disordered" evidence="2">
    <location>
        <begin position="403"/>
        <end position="445"/>
    </location>
</feature>
<keyword evidence="4" id="KW-1185">Reference proteome</keyword>
<protein>
    <submittedName>
        <fullName evidence="3">Uncharacterized protein</fullName>
    </submittedName>
</protein>
<feature type="compositionally biased region" description="Low complexity" evidence="2">
    <location>
        <begin position="114"/>
        <end position="128"/>
    </location>
</feature>
<dbReference type="OrthoDB" id="67027at2759"/>
<name>A0A9Q1G7G6_SYNKA</name>
<feature type="compositionally biased region" description="Basic residues" evidence="2">
    <location>
        <begin position="261"/>
        <end position="282"/>
    </location>
</feature>
<feature type="compositionally biased region" description="Pro residues" evidence="2">
    <location>
        <begin position="137"/>
        <end position="153"/>
    </location>
</feature>
<evidence type="ECO:0000313" key="3">
    <source>
        <dbReference type="EMBL" id="KAJ8376897.1"/>
    </source>
</evidence>
<reference evidence="3" key="1">
    <citation type="journal article" date="2023" name="Science">
        <title>Genome structures resolve the early diversification of teleost fishes.</title>
        <authorList>
            <person name="Parey E."/>
            <person name="Louis A."/>
            <person name="Montfort J."/>
            <person name="Bouchez O."/>
            <person name="Roques C."/>
            <person name="Iampietro C."/>
            <person name="Lluch J."/>
            <person name="Castinel A."/>
            <person name="Donnadieu C."/>
            <person name="Desvignes T."/>
            <person name="Floi Bucao C."/>
            <person name="Jouanno E."/>
            <person name="Wen M."/>
            <person name="Mejri S."/>
            <person name="Dirks R."/>
            <person name="Jansen H."/>
            <person name="Henkel C."/>
            <person name="Chen W.J."/>
            <person name="Zahm M."/>
            <person name="Cabau C."/>
            <person name="Klopp C."/>
            <person name="Thompson A.W."/>
            <person name="Robinson-Rechavi M."/>
            <person name="Braasch I."/>
            <person name="Lecointre G."/>
            <person name="Bobe J."/>
            <person name="Postlethwait J.H."/>
            <person name="Berthelot C."/>
            <person name="Roest Crollius H."/>
            <person name="Guiguen Y."/>
        </authorList>
    </citation>
    <scope>NUCLEOTIDE SEQUENCE</scope>
    <source>
        <strain evidence="3">WJC10195</strain>
    </source>
</reference>
<feature type="region of interest" description="Disordered" evidence="2">
    <location>
        <begin position="1"/>
        <end position="356"/>
    </location>
</feature>
<evidence type="ECO:0000313" key="4">
    <source>
        <dbReference type="Proteomes" id="UP001152622"/>
    </source>
</evidence>
<dbReference type="GO" id="GO:0004525">
    <property type="term" value="F:ribonuclease III activity"/>
    <property type="evidence" value="ECO:0007669"/>
    <property type="project" value="TreeGrafter"/>
</dbReference>
<proteinExistence type="predicted"/>
<dbReference type="EMBL" id="JAINUF010000002">
    <property type="protein sequence ID" value="KAJ8376897.1"/>
    <property type="molecule type" value="Genomic_DNA"/>
</dbReference>
<organism evidence="3 4">
    <name type="scientific">Synaphobranchus kaupii</name>
    <name type="common">Kaup's arrowtooth eel</name>
    <dbReference type="NCBI Taxonomy" id="118154"/>
    <lineage>
        <taxon>Eukaryota</taxon>
        <taxon>Metazoa</taxon>
        <taxon>Chordata</taxon>
        <taxon>Craniata</taxon>
        <taxon>Vertebrata</taxon>
        <taxon>Euteleostomi</taxon>
        <taxon>Actinopterygii</taxon>
        <taxon>Neopterygii</taxon>
        <taxon>Teleostei</taxon>
        <taxon>Anguilliformes</taxon>
        <taxon>Synaphobranchidae</taxon>
        <taxon>Synaphobranchus</taxon>
    </lineage>
</organism>
<dbReference type="GO" id="GO:0070877">
    <property type="term" value="C:microprocessor complex"/>
    <property type="evidence" value="ECO:0007669"/>
    <property type="project" value="TreeGrafter"/>
</dbReference>
<dbReference type="AlphaFoldDB" id="A0A9Q1G7G6"/>
<feature type="compositionally biased region" description="Pro residues" evidence="2">
    <location>
        <begin position="30"/>
        <end position="50"/>
    </location>
</feature>
<sequence>MSFHPGRGCPRGRVPLGQHGAPQNYRPPNQRQPPPQPPMPPYHYEPPSSPCPGYSSQGNSYMPQRPDFLRYPLPVPSQGPSSLNQCPIRPPFPNPTIRQGFPETPNFPPPPLPNSSGSSMSGHPTSSPNAYHYMMPNVPPPPLPHPAVPPSMPQPMSYQPPYSMSYAQPPFPPPGFGPGYAQGSGSAPFKADLFRHGGQYKAEKPPCDRRSPERVRRHEEPRHGGRYGYGGHGDRHKMDYPPERKDRGRSPDRRRAEGSRHRTPPRHRSRDRSRERHRHRDSRRSPSSDRQHRKRLRSRSSSRDRKRPRWEEERERRSEGSGAGRERSHASTKSREAEGASADRTEEDREEEEFLKPAWIRCTHAENYYSNDPMDQVGDSTVVGTSKLRDLYERFEEELVRRQERAKLSRPEWEPPKTKLDQDLDESSSESDCESDGGSSCTSSDSEVFDVIAEIKRKKAHPDRLHEELWYNDHGQMNDGPLCKCSAKADARGYATASTLAKRCVSDPSSSSPSPSLLTYRSHGHRKALKILTSWKVGERRRHEGKLADVIKKSVCLAS</sequence>
<dbReference type="GO" id="GO:0031054">
    <property type="term" value="P:pre-miRNA processing"/>
    <property type="evidence" value="ECO:0007669"/>
    <property type="project" value="TreeGrafter"/>
</dbReference>
<dbReference type="GO" id="GO:0031053">
    <property type="term" value="P:primary miRNA processing"/>
    <property type="evidence" value="ECO:0007669"/>
    <property type="project" value="TreeGrafter"/>
</dbReference>
<feature type="compositionally biased region" description="Basic and acidic residues" evidence="2">
    <location>
        <begin position="309"/>
        <end position="347"/>
    </location>
</feature>
<feature type="compositionally biased region" description="Basic residues" evidence="2">
    <location>
        <begin position="291"/>
        <end position="308"/>
    </location>
</feature>
<dbReference type="GO" id="GO:0003723">
    <property type="term" value="F:RNA binding"/>
    <property type="evidence" value="ECO:0007669"/>
    <property type="project" value="UniProtKB-KW"/>
</dbReference>
<feature type="compositionally biased region" description="Basic and acidic residues" evidence="2">
    <location>
        <begin position="232"/>
        <end position="260"/>
    </location>
</feature>
<accession>A0A9Q1G7G6</accession>
<dbReference type="PANTHER" id="PTHR11207">
    <property type="entry name" value="RIBONUCLEASE III"/>
    <property type="match status" value="1"/>
</dbReference>
<evidence type="ECO:0000256" key="1">
    <source>
        <dbReference type="ARBA" id="ARBA00022884"/>
    </source>
</evidence>
<feature type="compositionally biased region" description="Basic and acidic residues" evidence="2">
    <location>
        <begin position="403"/>
        <end position="422"/>
    </location>
</feature>
<feature type="compositionally biased region" description="Acidic residues" evidence="2">
    <location>
        <begin position="423"/>
        <end position="435"/>
    </location>
</feature>
<dbReference type="PANTHER" id="PTHR11207:SF0">
    <property type="entry name" value="RIBONUCLEASE 3"/>
    <property type="match status" value="1"/>
</dbReference>
<feature type="compositionally biased region" description="Low complexity" evidence="2">
    <location>
        <begin position="436"/>
        <end position="445"/>
    </location>
</feature>
<feature type="compositionally biased region" description="Low complexity" evidence="2">
    <location>
        <begin position="154"/>
        <end position="168"/>
    </location>
</feature>